<dbReference type="STRING" id="631.CH53_473"/>
<evidence type="ECO:0000313" key="3">
    <source>
        <dbReference type="Proteomes" id="UP000038750"/>
    </source>
</evidence>
<keyword evidence="1" id="KW-0472">Membrane</keyword>
<evidence type="ECO:0000313" key="2">
    <source>
        <dbReference type="EMBL" id="CNF97882.1"/>
    </source>
</evidence>
<keyword evidence="1" id="KW-1133">Transmembrane helix</keyword>
<name>A0A0T9MD17_YERIN</name>
<protein>
    <submittedName>
        <fullName evidence="2">Uncharacterized protein</fullName>
    </submittedName>
</protein>
<organism evidence="2 3">
    <name type="scientific">Yersinia intermedia</name>
    <dbReference type="NCBI Taxonomy" id="631"/>
    <lineage>
        <taxon>Bacteria</taxon>
        <taxon>Pseudomonadati</taxon>
        <taxon>Pseudomonadota</taxon>
        <taxon>Gammaproteobacteria</taxon>
        <taxon>Enterobacterales</taxon>
        <taxon>Yersiniaceae</taxon>
        <taxon>Yersinia</taxon>
    </lineage>
</organism>
<dbReference type="Proteomes" id="UP000038750">
    <property type="component" value="Unassembled WGS sequence"/>
</dbReference>
<dbReference type="KEGG" id="yin:CH53_473"/>
<accession>A0A0T9MD17</accession>
<gene>
    <name evidence="2" type="ORF">ERS008530_02622</name>
</gene>
<evidence type="ECO:0000256" key="1">
    <source>
        <dbReference type="SAM" id="Phobius"/>
    </source>
</evidence>
<proteinExistence type="predicted"/>
<keyword evidence="1" id="KW-0812">Transmembrane</keyword>
<feature type="transmembrane region" description="Helical" evidence="1">
    <location>
        <begin position="6"/>
        <end position="25"/>
    </location>
</feature>
<sequence length="39" mass="4689">MVFELSIVLFLMVFYLNCSVFIFFVKENNILQVLKTTRK</sequence>
<dbReference type="EMBL" id="CPZJ01000010">
    <property type="protein sequence ID" value="CNF97882.1"/>
    <property type="molecule type" value="Genomic_DNA"/>
</dbReference>
<reference evidence="2 3" key="1">
    <citation type="submission" date="2015-03" db="EMBL/GenBank/DDBJ databases">
        <authorList>
            <person name="Murphy D."/>
        </authorList>
    </citation>
    <scope>NUCLEOTIDE SEQUENCE [LARGE SCALE GENOMIC DNA]</scope>
    <source>
        <strain evidence="2 3">BR165/97</strain>
    </source>
</reference>
<dbReference type="AlphaFoldDB" id="A0A0T9MD17"/>